<evidence type="ECO:0000256" key="6">
    <source>
        <dbReference type="SAM" id="Phobius"/>
    </source>
</evidence>
<name>A0A9D9NR70_9BACT</name>
<gene>
    <name evidence="7" type="ORF">IAB78_01145</name>
</gene>
<feature type="transmembrane region" description="Helical" evidence="6">
    <location>
        <begin position="470"/>
        <end position="495"/>
    </location>
</feature>
<evidence type="ECO:0000256" key="2">
    <source>
        <dbReference type="ARBA" id="ARBA00022475"/>
    </source>
</evidence>
<keyword evidence="7" id="KW-0813">Transport</keyword>
<feature type="transmembrane region" description="Helical" evidence="6">
    <location>
        <begin position="440"/>
        <end position="458"/>
    </location>
</feature>
<evidence type="ECO:0000256" key="3">
    <source>
        <dbReference type="ARBA" id="ARBA00022692"/>
    </source>
</evidence>
<protein>
    <submittedName>
        <fullName evidence="7">Sugar transporter</fullName>
    </submittedName>
</protein>
<reference evidence="7" key="1">
    <citation type="submission" date="2020-10" db="EMBL/GenBank/DDBJ databases">
        <authorList>
            <person name="Gilroy R."/>
        </authorList>
    </citation>
    <scope>NUCLEOTIDE SEQUENCE</scope>
    <source>
        <strain evidence="7">B2-16538</strain>
    </source>
</reference>
<proteinExistence type="predicted"/>
<sequence>MQQESRVKKSLLNARVNLIFYFLTLVLSFFSRKIFLDSLGADFVGLTATLQNLLGFLNLAELGVSTAIGYVLYKPLFDHDENKINEIISVFGYIYRWIGFIILGAGLILGIFLPLIFSDTIFNFGLIYFAYFSFLVSSLIGYFINYRQTLLGADQRNYVVTTYFQSVTIIKMLIQMALAYYTGSYYIWLAIELTFGIIYSFILNWKINKVYPWLKSEIKLGKQLFKQYPEVIKYTKQLFVHKLGGFVQFQISPILVFSFVSLKIVAYYNNYTIIVDKITILFNNMLGGIFASVGNLIAEGNRNKIISVYWELVAVRFFLAGTMAFCLYQLVEPFIAFWIGKEYILDHTVLILILINMFITLTRASEPFLYGYGIYSDILSPIIEIIIYVSIAIIAGHQYGLPGIISAGILSQIIIGYIWKPYFLYKKGFKETCFNYIKIWPAYLLCTIAAIISSNWVINSINIEYTKITIGGLLKIGIISLIIFAVIDVTLLFIFTKGMKTFVKRMKKYIYDKLQERS</sequence>
<feature type="transmembrane region" description="Helical" evidence="6">
    <location>
        <begin position="94"/>
        <end position="117"/>
    </location>
</feature>
<keyword evidence="3 6" id="KW-0812">Transmembrane</keyword>
<dbReference type="PANTHER" id="PTHR30250">
    <property type="entry name" value="PST FAMILY PREDICTED COLANIC ACID TRANSPORTER"/>
    <property type="match status" value="1"/>
</dbReference>
<keyword evidence="7" id="KW-0762">Sugar transport</keyword>
<feature type="transmembrane region" description="Helical" evidence="6">
    <location>
        <begin position="278"/>
        <end position="297"/>
    </location>
</feature>
<dbReference type="AlphaFoldDB" id="A0A9D9NR70"/>
<keyword evidence="4 6" id="KW-1133">Transmembrane helix</keyword>
<reference evidence="7" key="2">
    <citation type="journal article" date="2021" name="PeerJ">
        <title>Extensive microbial diversity within the chicken gut microbiome revealed by metagenomics and culture.</title>
        <authorList>
            <person name="Gilroy R."/>
            <person name="Ravi A."/>
            <person name="Getino M."/>
            <person name="Pursley I."/>
            <person name="Horton D.L."/>
            <person name="Alikhan N.F."/>
            <person name="Baker D."/>
            <person name="Gharbi K."/>
            <person name="Hall N."/>
            <person name="Watson M."/>
            <person name="Adriaenssens E.M."/>
            <person name="Foster-Nyarko E."/>
            <person name="Jarju S."/>
            <person name="Secka A."/>
            <person name="Antonio M."/>
            <person name="Oren A."/>
            <person name="Chaudhuri R.R."/>
            <person name="La Ragione R."/>
            <person name="Hildebrand F."/>
            <person name="Pallen M.J."/>
        </authorList>
    </citation>
    <scope>NUCLEOTIDE SEQUENCE</scope>
    <source>
        <strain evidence="7">B2-16538</strain>
    </source>
</reference>
<accession>A0A9D9NR70</accession>
<feature type="transmembrane region" description="Helical" evidence="6">
    <location>
        <begin position="185"/>
        <end position="205"/>
    </location>
</feature>
<keyword evidence="5 6" id="KW-0472">Membrane</keyword>
<evidence type="ECO:0000313" key="8">
    <source>
        <dbReference type="Proteomes" id="UP000823750"/>
    </source>
</evidence>
<feature type="transmembrane region" description="Helical" evidence="6">
    <location>
        <begin position="401"/>
        <end position="419"/>
    </location>
</feature>
<dbReference type="GO" id="GO:0005886">
    <property type="term" value="C:plasma membrane"/>
    <property type="evidence" value="ECO:0007669"/>
    <property type="project" value="UniProtKB-SubCell"/>
</dbReference>
<evidence type="ECO:0000256" key="1">
    <source>
        <dbReference type="ARBA" id="ARBA00004651"/>
    </source>
</evidence>
<dbReference type="PANTHER" id="PTHR30250:SF26">
    <property type="entry name" value="PSMA PROTEIN"/>
    <property type="match status" value="1"/>
</dbReference>
<feature type="transmembrane region" description="Helical" evidence="6">
    <location>
        <begin position="123"/>
        <end position="146"/>
    </location>
</feature>
<feature type="transmembrane region" description="Helical" evidence="6">
    <location>
        <begin position="343"/>
        <end position="362"/>
    </location>
</feature>
<feature type="transmembrane region" description="Helical" evidence="6">
    <location>
        <begin position="50"/>
        <end position="73"/>
    </location>
</feature>
<comment type="subcellular location">
    <subcellularLocation>
        <location evidence="1">Cell membrane</location>
        <topology evidence="1">Multi-pass membrane protein</topology>
    </subcellularLocation>
</comment>
<feature type="transmembrane region" description="Helical" evidence="6">
    <location>
        <begin position="158"/>
        <end position="179"/>
    </location>
</feature>
<feature type="transmembrane region" description="Helical" evidence="6">
    <location>
        <begin position="374"/>
        <end position="395"/>
    </location>
</feature>
<organism evidence="7 8">
    <name type="scientific">Candidatus Cryptobacteroides excrementavium</name>
    <dbReference type="NCBI Taxonomy" id="2840759"/>
    <lineage>
        <taxon>Bacteria</taxon>
        <taxon>Pseudomonadati</taxon>
        <taxon>Bacteroidota</taxon>
        <taxon>Bacteroidia</taxon>
        <taxon>Bacteroidales</taxon>
        <taxon>Candidatus Cryptobacteroides</taxon>
    </lineage>
</organism>
<keyword evidence="2" id="KW-1003">Cell membrane</keyword>
<feature type="transmembrane region" description="Helical" evidence="6">
    <location>
        <begin position="12"/>
        <end position="30"/>
    </location>
</feature>
<evidence type="ECO:0000256" key="4">
    <source>
        <dbReference type="ARBA" id="ARBA00022989"/>
    </source>
</evidence>
<evidence type="ECO:0000256" key="5">
    <source>
        <dbReference type="ARBA" id="ARBA00023136"/>
    </source>
</evidence>
<comment type="caution">
    <text evidence="7">The sequence shown here is derived from an EMBL/GenBank/DDBJ whole genome shotgun (WGS) entry which is preliminary data.</text>
</comment>
<evidence type="ECO:0000313" key="7">
    <source>
        <dbReference type="EMBL" id="MBO8485016.1"/>
    </source>
</evidence>
<dbReference type="Proteomes" id="UP000823750">
    <property type="component" value="Unassembled WGS sequence"/>
</dbReference>
<dbReference type="InterPro" id="IPR050833">
    <property type="entry name" value="Poly_Biosynth_Transport"/>
</dbReference>
<feature type="transmembrane region" description="Helical" evidence="6">
    <location>
        <begin position="309"/>
        <end position="331"/>
    </location>
</feature>
<feature type="transmembrane region" description="Helical" evidence="6">
    <location>
        <begin position="243"/>
        <end position="266"/>
    </location>
</feature>
<dbReference type="EMBL" id="JADILX010000021">
    <property type="protein sequence ID" value="MBO8485016.1"/>
    <property type="molecule type" value="Genomic_DNA"/>
</dbReference>